<feature type="transmembrane region" description="Helical" evidence="1">
    <location>
        <begin position="41"/>
        <end position="60"/>
    </location>
</feature>
<evidence type="ECO:0000256" key="1">
    <source>
        <dbReference type="SAM" id="Phobius"/>
    </source>
</evidence>
<organism evidence="2 3">
    <name type="scientific">Nostocoides australiense Ben110</name>
    <dbReference type="NCBI Taxonomy" id="1193182"/>
    <lineage>
        <taxon>Bacteria</taxon>
        <taxon>Bacillati</taxon>
        <taxon>Actinomycetota</taxon>
        <taxon>Actinomycetes</taxon>
        <taxon>Micrococcales</taxon>
        <taxon>Intrasporangiaceae</taxon>
        <taxon>Nostocoides</taxon>
    </lineage>
</organism>
<keyword evidence="1" id="KW-0472">Membrane</keyword>
<keyword evidence="1" id="KW-0812">Transmembrane</keyword>
<evidence type="ECO:0000313" key="3">
    <source>
        <dbReference type="Proteomes" id="UP000035763"/>
    </source>
</evidence>
<dbReference type="EMBL" id="CAJA01000405">
    <property type="protein sequence ID" value="CCH74633.1"/>
    <property type="molecule type" value="Genomic_DNA"/>
</dbReference>
<dbReference type="STRING" id="1193182.BN11_4630004"/>
<evidence type="ECO:0000313" key="2">
    <source>
        <dbReference type="EMBL" id="CCH74633.1"/>
    </source>
</evidence>
<protein>
    <submittedName>
        <fullName evidence="2">Uncharacterized protein</fullName>
    </submittedName>
</protein>
<name>W6JYM3_9MICO</name>
<proteinExistence type="predicted"/>
<keyword evidence="1" id="KW-1133">Transmembrane helix</keyword>
<dbReference type="Proteomes" id="UP000035763">
    <property type="component" value="Unassembled WGS sequence"/>
</dbReference>
<sequence length="129" mass="13313">MSRRSWARAALMADGVGCALAAVGALAIGRLGDELDPISSARIPLGAALAVTSAMLLGSARDARDRDLSRAALVNTAWALGCTAALTARHTRTSRLVVATTAVADAAMAVTQWSLRSDRHGVGFRRADA</sequence>
<reference evidence="2 3" key="1">
    <citation type="journal article" date="2013" name="ISME J.">
        <title>A metabolic model for members of the genus Tetrasphaera involved in enhanced biological phosphorus removal.</title>
        <authorList>
            <person name="Kristiansen R."/>
            <person name="Nguyen H.T.T."/>
            <person name="Saunders A.M."/>
            <person name="Nielsen J.L."/>
            <person name="Wimmer R."/>
            <person name="Le V.Q."/>
            <person name="McIlroy S.J."/>
            <person name="Petrovski S."/>
            <person name="Seviour R.J."/>
            <person name="Calteau A."/>
            <person name="Nielsen K.L."/>
            <person name="Nielsen P.H."/>
        </authorList>
    </citation>
    <scope>NUCLEOTIDE SEQUENCE [LARGE SCALE GENOMIC DNA]</scope>
    <source>
        <strain evidence="2 3">Ben110</strain>
    </source>
</reference>
<accession>W6JYM3</accession>
<gene>
    <name evidence="2" type="ORF">BN11_4630004</name>
</gene>
<comment type="caution">
    <text evidence="2">The sequence shown here is derived from an EMBL/GenBank/DDBJ whole genome shotgun (WGS) entry which is preliminary data.</text>
</comment>
<feature type="transmembrane region" description="Helical" evidence="1">
    <location>
        <begin position="9"/>
        <end position="29"/>
    </location>
</feature>
<keyword evidence="3" id="KW-1185">Reference proteome</keyword>
<dbReference type="AlphaFoldDB" id="W6JYM3"/>